<dbReference type="Pfam" id="PF00976">
    <property type="entry name" value="ACTH_domain"/>
    <property type="match status" value="1"/>
</dbReference>
<evidence type="ECO:0000313" key="10">
    <source>
        <dbReference type="Proteomes" id="UP000261600"/>
    </source>
</evidence>
<evidence type="ECO:0000259" key="8">
    <source>
        <dbReference type="SMART" id="SM01363"/>
    </source>
</evidence>
<evidence type="ECO:0000256" key="6">
    <source>
        <dbReference type="ARBA" id="ARBA00022702"/>
    </source>
</evidence>
<dbReference type="PANTHER" id="PTHR11416:SF7">
    <property type="entry name" value="PRO-OPIOMELANOCORTIN"/>
    <property type="match status" value="1"/>
</dbReference>
<dbReference type="PRINTS" id="PR00383">
    <property type="entry name" value="MELANOCORTIN"/>
</dbReference>
<sequence length="224" mass="25080">FVCLPHSRLRMVCLCWLLVVVMAHVCVPGFGSACWDSSICNNLSNKERIRDCVHLCMSVIQTVLPELSASALKDNDDLLLSMVQATLASHDKMSESDLKAHSSERRAYSMEHFRWGKPSGRTRRPAKVFASSLEGGGFFEGRFPLQARRQLKTFISMLLNVFSGPTVCLIETLTEDKKQGSFMLNKNYDAPNYLDLLGLDLRVFLGAEFFFLAGNVATDFEKGN</sequence>
<dbReference type="SMART" id="SM01363">
    <property type="entry name" value="ACTH_domain"/>
    <property type="match status" value="1"/>
</dbReference>
<name>A0A3Q3IMB2_MONAL</name>
<evidence type="ECO:0000313" key="9">
    <source>
        <dbReference type="Ensembl" id="ENSMALP00000006043.1"/>
    </source>
</evidence>
<keyword evidence="10" id="KW-1185">Reference proteome</keyword>
<dbReference type="GO" id="GO:0007218">
    <property type="term" value="P:neuropeptide signaling pathway"/>
    <property type="evidence" value="ECO:0007669"/>
    <property type="project" value="TreeGrafter"/>
</dbReference>
<evidence type="ECO:0000256" key="2">
    <source>
        <dbReference type="ARBA" id="ARBA00004613"/>
    </source>
</evidence>
<evidence type="ECO:0000256" key="3">
    <source>
        <dbReference type="ARBA" id="ARBA00005832"/>
    </source>
</evidence>
<dbReference type="GO" id="GO:0005576">
    <property type="term" value="C:extracellular region"/>
    <property type="evidence" value="ECO:0007669"/>
    <property type="project" value="UniProtKB-SubCell"/>
</dbReference>
<keyword evidence="4" id="KW-0964">Secreted</keyword>
<accession>A0A3Q3IMB2</accession>
<dbReference type="InterPro" id="IPR050878">
    <property type="entry name" value="POMC-derived_peptides"/>
</dbReference>
<comment type="similarity">
    <text evidence="3">Belongs to the POMC family.</text>
</comment>
<evidence type="ECO:0000256" key="1">
    <source>
        <dbReference type="ARBA" id="ARBA00002965"/>
    </source>
</evidence>
<dbReference type="InterPro" id="IPR001941">
    <property type="entry name" value="PMOC"/>
</dbReference>
<dbReference type="PANTHER" id="PTHR11416">
    <property type="entry name" value="PRO-OPIOMELANOCORTIN"/>
    <property type="match status" value="1"/>
</dbReference>
<feature type="domain" description="Pro-opiomelanocortin/corticotropin ACTH central region" evidence="8">
    <location>
        <begin position="107"/>
        <end position="147"/>
    </location>
</feature>
<keyword evidence="6" id="KW-0372">Hormone</keyword>
<dbReference type="InterPro" id="IPR013531">
    <property type="entry name" value="Mcrtin_ACTH_cent"/>
</dbReference>
<reference evidence="9" key="2">
    <citation type="submission" date="2025-09" db="UniProtKB">
        <authorList>
            <consortium name="Ensembl"/>
        </authorList>
    </citation>
    <scope>IDENTIFICATION</scope>
</reference>
<organism evidence="9 10">
    <name type="scientific">Monopterus albus</name>
    <name type="common">Swamp eel</name>
    <dbReference type="NCBI Taxonomy" id="43700"/>
    <lineage>
        <taxon>Eukaryota</taxon>
        <taxon>Metazoa</taxon>
        <taxon>Chordata</taxon>
        <taxon>Craniata</taxon>
        <taxon>Vertebrata</taxon>
        <taxon>Euteleostomi</taxon>
        <taxon>Actinopterygii</taxon>
        <taxon>Neopterygii</taxon>
        <taxon>Teleostei</taxon>
        <taxon>Neoteleostei</taxon>
        <taxon>Acanthomorphata</taxon>
        <taxon>Anabantaria</taxon>
        <taxon>Synbranchiformes</taxon>
        <taxon>Synbranchidae</taxon>
        <taxon>Monopterus</taxon>
    </lineage>
</organism>
<dbReference type="Proteomes" id="UP000261600">
    <property type="component" value="Unplaced"/>
</dbReference>
<evidence type="ECO:0000256" key="4">
    <source>
        <dbReference type="ARBA" id="ARBA00022525"/>
    </source>
</evidence>
<comment type="subcellular location">
    <subcellularLocation>
        <location evidence="2">Secreted</location>
    </subcellularLocation>
</comment>
<evidence type="ECO:0000256" key="7">
    <source>
        <dbReference type="SAM" id="SignalP"/>
    </source>
</evidence>
<feature type="signal peptide" evidence="7">
    <location>
        <begin position="1"/>
        <end position="23"/>
    </location>
</feature>
<dbReference type="AlphaFoldDB" id="A0A3Q3IMB2"/>
<dbReference type="STRING" id="43700.ENSMALP00000006043"/>
<feature type="chain" id="PRO_5018632758" description="Pro-opiomelanocortin/corticotropin ACTH central region domain-containing protein" evidence="7">
    <location>
        <begin position="24"/>
        <end position="224"/>
    </location>
</feature>
<evidence type="ECO:0000256" key="5">
    <source>
        <dbReference type="ARBA" id="ARBA00022685"/>
    </source>
</evidence>
<reference evidence="9" key="1">
    <citation type="submission" date="2025-08" db="UniProtKB">
        <authorList>
            <consortium name="Ensembl"/>
        </authorList>
    </citation>
    <scope>IDENTIFICATION</scope>
</reference>
<keyword evidence="7" id="KW-0732">Signal</keyword>
<dbReference type="GO" id="GO:0005184">
    <property type="term" value="F:neuropeptide hormone activity"/>
    <property type="evidence" value="ECO:0007669"/>
    <property type="project" value="TreeGrafter"/>
</dbReference>
<protein>
    <recommendedName>
        <fullName evidence="8">Pro-opiomelanocortin/corticotropin ACTH central region domain-containing protein</fullName>
    </recommendedName>
</protein>
<comment type="function">
    <text evidence="1">Stimulates the adrenal glands to release cortisol.</text>
</comment>
<proteinExistence type="inferred from homology"/>
<keyword evidence="5" id="KW-0165">Cleavage on pair of basic residues</keyword>
<dbReference type="Ensembl" id="ENSMALT00000006176.1">
    <property type="protein sequence ID" value="ENSMALP00000006043.1"/>
    <property type="gene ID" value="ENSMALG00000004318.1"/>
</dbReference>